<comment type="similarity">
    <text evidence="2">Belongs to the peptidase M67C family.</text>
</comment>
<dbReference type="PANTHER" id="PTHR12947">
    <property type="entry name" value="AMSH-LIKE PROTEASE"/>
    <property type="match status" value="1"/>
</dbReference>
<organism evidence="10">
    <name type="scientific">Calcidiscus leptoporus</name>
    <dbReference type="NCBI Taxonomy" id="127549"/>
    <lineage>
        <taxon>Eukaryota</taxon>
        <taxon>Haptista</taxon>
        <taxon>Haptophyta</taxon>
        <taxon>Prymnesiophyceae</taxon>
        <taxon>Coccolithales</taxon>
        <taxon>Calcidiscaceae</taxon>
        <taxon>Calcidiscus</taxon>
    </lineage>
</organism>
<comment type="cofactor">
    <cofactor evidence="1">
        <name>Zn(2+)</name>
        <dbReference type="ChEBI" id="CHEBI:29105"/>
    </cofactor>
</comment>
<dbReference type="AlphaFoldDB" id="A0A7S0JCF5"/>
<dbReference type="CDD" id="cd08066">
    <property type="entry name" value="MPN_AMSH_like"/>
    <property type="match status" value="1"/>
</dbReference>
<dbReference type="GO" id="GO:0140492">
    <property type="term" value="F:metal-dependent deubiquitinase activity"/>
    <property type="evidence" value="ECO:0007669"/>
    <property type="project" value="InterPro"/>
</dbReference>
<feature type="domain" description="MPN" evidence="9">
    <location>
        <begin position="166"/>
        <end position="304"/>
    </location>
</feature>
<sequence>MPQPPSYQPQPGHAPNLYTPSSSVKVVGGATGALPALAQMPVSTPLSSELDKLNLMALPTAGSQRGDSLANCNTVAIHQSGNSPPWQLQPVQPPHAPIWPPPLSTLSGPLAMLCAPTEPPKSGFQNAANAPGLPLDKPGAFASSACCGCCLPAVARSASRGTLLRTLRIPDCLAQLFTNLAAANTNRGVETCGILLGKLLPEAGGGHALKVQQLMVPNQEATANTCTTTNEDEIWDYCESHDVMTLGWIHTHPTQTCFLSSVDLHTHCGYQSMLDEAVAVVLSPKHSPSIGVFRLCHPDPPGLREVQKCRKTGFHPDHQRNGDKPNNGVYEECTHVKWENGAMLKVVDLRC</sequence>
<dbReference type="Pfam" id="PF01398">
    <property type="entry name" value="JAB"/>
    <property type="match status" value="1"/>
</dbReference>
<dbReference type="SMART" id="SM00232">
    <property type="entry name" value="JAB_MPN"/>
    <property type="match status" value="1"/>
</dbReference>
<name>A0A7S0JCF5_9EUKA</name>
<dbReference type="SUPFAM" id="SSF102712">
    <property type="entry name" value="JAB1/MPN domain"/>
    <property type="match status" value="1"/>
</dbReference>
<dbReference type="EMBL" id="HBER01044588">
    <property type="protein sequence ID" value="CAD8547108.1"/>
    <property type="molecule type" value="Transcribed_RNA"/>
</dbReference>
<proteinExistence type="inferred from homology"/>
<accession>A0A7S0JCF5</accession>
<evidence type="ECO:0000256" key="1">
    <source>
        <dbReference type="ARBA" id="ARBA00001947"/>
    </source>
</evidence>
<reference evidence="10" key="1">
    <citation type="submission" date="2021-01" db="EMBL/GenBank/DDBJ databases">
        <authorList>
            <person name="Corre E."/>
            <person name="Pelletier E."/>
            <person name="Niang G."/>
            <person name="Scheremetjew M."/>
            <person name="Finn R."/>
            <person name="Kale V."/>
            <person name="Holt S."/>
            <person name="Cochrane G."/>
            <person name="Meng A."/>
            <person name="Brown T."/>
            <person name="Cohen L."/>
        </authorList>
    </citation>
    <scope>NUCLEOTIDE SEQUENCE</scope>
    <source>
        <strain evidence="10">RCC1130</strain>
    </source>
</reference>
<evidence type="ECO:0000256" key="5">
    <source>
        <dbReference type="ARBA" id="ARBA00022786"/>
    </source>
</evidence>
<gene>
    <name evidence="10" type="ORF">CLEP1334_LOCUS22398</name>
</gene>
<keyword evidence="6" id="KW-0378">Hydrolase</keyword>
<dbReference type="GO" id="GO:0005768">
    <property type="term" value="C:endosome"/>
    <property type="evidence" value="ECO:0007669"/>
    <property type="project" value="TreeGrafter"/>
</dbReference>
<evidence type="ECO:0000256" key="3">
    <source>
        <dbReference type="ARBA" id="ARBA00022670"/>
    </source>
</evidence>
<keyword evidence="3" id="KW-0645">Protease</keyword>
<evidence type="ECO:0000259" key="9">
    <source>
        <dbReference type="PROSITE" id="PS50249"/>
    </source>
</evidence>
<keyword evidence="5" id="KW-0833">Ubl conjugation pathway</keyword>
<keyword evidence="4" id="KW-0479">Metal-binding</keyword>
<dbReference type="GO" id="GO:0016020">
    <property type="term" value="C:membrane"/>
    <property type="evidence" value="ECO:0007669"/>
    <property type="project" value="TreeGrafter"/>
</dbReference>
<evidence type="ECO:0000256" key="6">
    <source>
        <dbReference type="ARBA" id="ARBA00022801"/>
    </source>
</evidence>
<evidence type="ECO:0000313" key="10">
    <source>
        <dbReference type="EMBL" id="CAD8547108.1"/>
    </source>
</evidence>
<keyword evidence="7" id="KW-0862">Zinc</keyword>
<dbReference type="InterPro" id="IPR044098">
    <property type="entry name" value="STAMBP/STALP-like_MPN"/>
</dbReference>
<dbReference type="PROSITE" id="PS50249">
    <property type="entry name" value="MPN"/>
    <property type="match status" value="1"/>
</dbReference>
<dbReference type="PANTHER" id="PTHR12947:SF13">
    <property type="entry name" value="FI19924P1"/>
    <property type="match status" value="1"/>
</dbReference>
<dbReference type="GO" id="GO:0046872">
    <property type="term" value="F:metal ion binding"/>
    <property type="evidence" value="ECO:0007669"/>
    <property type="project" value="UniProtKB-KW"/>
</dbReference>
<evidence type="ECO:0000256" key="7">
    <source>
        <dbReference type="ARBA" id="ARBA00022833"/>
    </source>
</evidence>
<dbReference type="GO" id="GO:0006508">
    <property type="term" value="P:proteolysis"/>
    <property type="evidence" value="ECO:0007669"/>
    <property type="project" value="UniProtKB-KW"/>
</dbReference>
<dbReference type="InterPro" id="IPR000555">
    <property type="entry name" value="JAMM/MPN+_dom"/>
</dbReference>
<dbReference type="Gene3D" id="3.40.140.10">
    <property type="entry name" value="Cytidine Deaminase, domain 2"/>
    <property type="match status" value="1"/>
</dbReference>
<evidence type="ECO:0000256" key="4">
    <source>
        <dbReference type="ARBA" id="ARBA00022723"/>
    </source>
</evidence>
<dbReference type="GO" id="GO:0070536">
    <property type="term" value="P:protein K63-linked deubiquitination"/>
    <property type="evidence" value="ECO:0007669"/>
    <property type="project" value="InterPro"/>
</dbReference>
<protein>
    <recommendedName>
        <fullName evidence="9">MPN domain-containing protein</fullName>
    </recommendedName>
</protein>
<dbReference type="InterPro" id="IPR037518">
    <property type="entry name" value="MPN"/>
</dbReference>
<evidence type="ECO:0000256" key="2">
    <source>
        <dbReference type="ARBA" id="ARBA00010981"/>
    </source>
</evidence>
<keyword evidence="8" id="KW-0482">Metalloprotease</keyword>
<dbReference type="GO" id="GO:0061578">
    <property type="term" value="F:K63-linked deubiquitinase activity"/>
    <property type="evidence" value="ECO:0007669"/>
    <property type="project" value="InterPro"/>
</dbReference>
<evidence type="ECO:0000256" key="8">
    <source>
        <dbReference type="ARBA" id="ARBA00023049"/>
    </source>
</evidence>